<accession>A0A3M8B151</accession>
<dbReference type="OrthoDB" id="1878078at2"/>
<dbReference type="AlphaFoldDB" id="A0A3M8B151"/>
<dbReference type="EMBL" id="RHHS01000025">
    <property type="protein sequence ID" value="RNB57168.1"/>
    <property type="molecule type" value="Genomic_DNA"/>
</dbReference>
<dbReference type="RefSeq" id="WP_122904748.1">
    <property type="nucleotide sequence ID" value="NZ_RHHS01000025.1"/>
</dbReference>
<gene>
    <name evidence="1" type="ORF">EDM57_10660</name>
</gene>
<comment type="caution">
    <text evidence="1">The sequence shown here is derived from an EMBL/GenBank/DDBJ whole genome shotgun (WGS) entry which is preliminary data.</text>
</comment>
<dbReference type="Proteomes" id="UP000268829">
    <property type="component" value="Unassembled WGS sequence"/>
</dbReference>
<dbReference type="Gene3D" id="3.55.50.10">
    <property type="entry name" value="Baseplate protein-like domains"/>
    <property type="match status" value="1"/>
</dbReference>
<protein>
    <submittedName>
        <fullName evidence="1">Uncharacterized protein</fullName>
    </submittedName>
</protein>
<keyword evidence="2" id="KW-1185">Reference proteome</keyword>
<evidence type="ECO:0000313" key="2">
    <source>
        <dbReference type="Proteomes" id="UP000268829"/>
    </source>
</evidence>
<name>A0A3M8B151_9BACL</name>
<proteinExistence type="predicted"/>
<sequence length="226" mass="25663">MTGYERIRVTAPYRIKRIDDVGMEWKPNEHAQLHLRGIVDDSETVNAVLQAASDDEIRLYDTDGESETTIFKGVVTSVQIAHRQGVYAIELEGQSGSFQLDVTNKRRSFQQAGMTYPKLVQEIIKTYPGYNVNVSIGEGIQIGEPIIQYDETDWELLKRLASHKKLTLNAKEEISLYTPKRVVIQAQSQILAKKTNAPRGFALESESVGWIRFTQSLELWLCPTIY</sequence>
<reference evidence="1 2" key="1">
    <citation type="submission" date="2018-10" db="EMBL/GenBank/DDBJ databases">
        <title>Phylogenomics of Brevibacillus.</title>
        <authorList>
            <person name="Dunlap C."/>
        </authorList>
    </citation>
    <scope>NUCLEOTIDE SEQUENCE [LARGE SCALE GENOMIC DNA]</scope>
    <source>
        <strain evidence="1 2">DSM 100115</strain>
    </source>
</reference>
<dbReference type="Gene3D" id="2.30.110.50">
    <property type="match status" value="1"/>
</dbReference>
<organism evidence="1 2">
    <name type="scientific">Brevibacillus gelatini</name>
    <dbReference type="NCBI Taxonomy" id="1655277"/>
    <lineage>
        <taxon>Bacteria</taxon>
        <taxon>Bacillati</taxon>
        <taxon>Bacillota</taxon>
        <taxon>Bacilli</taxon>
        <taxon>Bacillales</taxon>
        <taxon>Paenibacillaceae</taxon>
        <taxon>Brevibacillus</taxon>
    </lineage>
</organism>
<dbReference type="SUPFAM" id="SSF69279">
    <property type="entry name" value="Phage tail proteins"/>
    <property type="match status" value="1"/>
</dbReference>
<evidence type="ECO:0000313" key="1">
    <source>
        <dbReference type="EMBL" id="RNB57168.1"/>
    </source>
</evidence>